<protein>
    <submittedName>
        <fullName evidence="9">MFS transporter</fullName>
    </submittedName>
</protein>
<dbReference type="RefSeq" id="WP_282517147.1">
    <property type="nucleotide sequence ID" value="NZ_JASCIR010000060.1"/>
</dbReference>
<keyword evidence="5 7" id="KW-1133">Transmembrane helix</keyword>
<keyword evidence="4 7" id="KW-0812">Transmembrane</keyword>
<dbReference type="Gene3D" id="1.20.1250.20">
    <property type="entry name" value="MFS general substrate transporter like domains"/>
    <property type="match status" value="1"/>
</dbReference>
<reference evidence="9 10" key="1">
    <citation type="submission" date="2023-05" db="EMBL/GenBank/DDBJ databases">
        <title>Draft genome sequence of Streptomyces sp. B-S-A8 isolated from a cave soil in Thailand.</title>
        <authorList>
            <person name="Chamroensaksri N."/>
            <person name="Muangham S."/>
        </authorList>
    </citation>
    <scope>NUCLEOTIDE SEQUENCE [LARGE SCALE GENOMIC DNA]</scope>
    <source>
        <strain evidence="9 10">B-S-A8</strain>
    </source>
</reference>
<dbReference type="Pfam" id="PF05977">
    <property type="entry name" value="MFS_3"/>
    <property type="match status" value="1"/>
</dbReference>
<gene>
    <name evidence="9" type="ORF">QIS99_31370</name>
</gene>
<evidence type="ECO:0000313" key="9">
    <source>
        <dbReference type="EMBL" id="MDI3390661.1"/>
    </source>
</evidence>
<feature type="domain" description="Major facilitator superfamily (MFS) profile" evidence="8">
    <location>
        <begin position="1"/>
        <end position="407"/>
    </location>
</feature>
<feature type="transmembrane region" description="Helical" evidence="7">
    <location>
        <begin position="227"/>
        <end position="245"/>
    </location>
</feature>
<comment type="subcellular location">
    <subcellularLocation>
        <location evidence="1">Cell membrane</location>
        <topology evidence="1">Multi-pass membrane protein</topology>
    </subcellularLocation>
</comment>
<dbReference type="Proteomes" id="UP001224661">
    <property type="component" value="Unassembled WGS sequence"/>
</dbReference>
<proteinExistence type="predicted"/>
<evidence type="ECO:0000256" key="2">
    <source>
        <dbReference type="ARBA" id="ARBA00022448"/>
    </source>
</evidence>
<keyword evidence="6 7" id="KW-0472">Membrane</keyword>
<evidence type="ECO:0000256" key="4">
    <source>
        <dbReference type="ARBA" id="ARBA00022692"/>
    </source>
</evidence>
<feature type="transmembrane region" description="Helical" evidence="7">
    <location>
        <begin position="356"/>
        <end position="377"/>
    </location>
</feature>
<keyword evidence="3" id="KW-1003">Cell membrane</keyword>
<dbReference type="InterPro" id="IPR036259">
    <property type="entry name" value="MFS_trans_sf"/>
</dbReference>
<dbReference type="PANTHER" id="PTHR23513:SF6">
    <property type="entry name" value="MAJOR FACILITATOR SUPERFAMILY ASSOCIATED DOMAIN-CONTAINING PROTEIN"/>
    <property type="match status" value="1"/>
</dbReference>
<evidence type="ECO:0000256" key="5">
    <source>
        <dbReference type="ARBA" id="ARBA00022989"/>
    </source>
</evidence>
<dbReference type="PROSITE" id="PS50850">
    <property type="entry name" value="MFS"/>
    <property type="match status" value="1"/>
</dbReference>
<keyword evidence="10" id="KW-1185">Reference proteome</keyword>
<feature type="transmembrane region" description="Helical" evidence="7">
    <location>
        <begin position="291"/>
        <end position="308"/>
    </location>
</feature>
<feature type="transmembrane region" description="Helical" evidence="7">
    <location>
        <begin position="81"/>
        <end position="99"/>
    </location>
</feature>
<dbReference type="SUPFAM" id="SSF103473">
    <property type="entry name" value="MFS general substrate transporter"/>
    <property type="match status" value="1"/>
</dbReference>
<organism evidence="9 10">
    <name type="scientific">Streptomyces solicavernae</name>
    <dbReference type="NCBI Taxonomy" id="3043614"/>
    <lineage>
        <taxon>Bacteria</taxon>
        <taxon>Bacillati</taxon>
        <taxon>Actinomycetota</taxon>
        <taxon>Actinomycetes</taxon>
        <taxon>Kitasatosporales</taxon>
        <taxon>Streptomycetaceae</taxon>
        <taxon>Streptomyces</taxon>
    </lineage>
</organism>
<evidence type="ECO:0000256" key="7">
    <source>
        <dbReference type="SAM" id="Phobius"/>
    </source>
</evidence>
<evidence type="ECO:0000256" key="6">
    <source>
        <dbReference type="ARBA" id="ARBA00023136"/>
    </source>
</evidence>
<evidence type="ECO:0000313" key="10">
    <source>
        <dbReference type="Proteomes" id="UP001224661"/>
    </source>
</evidence>
<feature type="transmembrane region" description="Helical" evidence="7">
    <location>
        <begin position="20"/>
        <end position="43"/>
    </location>
</feature>
<sequence>MAFGKSRATLWRHPGFRLYLTGQCASLSGSAVSTVAVPAIAVLDLYATVTQVAVLTFLGQLPSFMVALPAGVLADRYSKRFLMIAGDLIAAVIVVSIPISAALDTLTIQHLYGAAFLLGVAKVVHEAAAISYLPDLVEQELLQNANSKIGAAFSVADSAGNSVGAALLAVLGAARSVFADAVSHLVSAWCVWRIRAPEQVRPSARPGLISGISEGLRYVAGHETIRSLILALSMLSFALGIMNTYRTYYLLSTLNWSPAAVGLVMGVAGIGSLAGALLAPRLGNYFGPGPLIIIGFALTPLTEIPLLFASPGSVWQIVLAASLMAQLACAGAAGTTQRSTRQVLCELGYQARMQSASTWLTAGSRPLAAAVAGVLVAALGVRAAFAVGTALMLVPIAILLFSPIRTLRTFPTRMSTGSDPAKKEEIQL</sequence>
<dbReference type="InterPro" id="IPR010290">
    <property type="entry name" value="TM_effector"/>
</dbReference>
<evidence type="ECO:0000256" key="3">
    <source>
        <dbReference type="ARBA" id="ARBA00022475"/>
    </source>
</evidence>
<feature type="transmembrane region" description="Helical" evidence="7">
    <location>
        <begin position="383"/>
        <end position="404"/>
    </location>
</feature>
<dbReference type="CDD" id="cd06173">
    <property type="entry name" value="MFS_MefA_like"/>
    <property type="match status" value="1"/>
</dbReference>
<feature type="transmembrane region" description="Helical" evidence="7">
    <location>
        <begin position="49"/>
        <end position="74"/>
    </location>
</feature>
<feature type="transmembrane region" description="Helical" evidence="7">
    <location>
        <begin position="257"/>
        <end position="279"/>
    </location>
</feature>
<keyword evidence="2" id="KW-0813">Transport</keyword>
<dbReference type="InterPro" id="IPR020846">
    <property type="entry name" value="MFS_dom"/>
</dbReference>
<name>A0ABT6S1U1_9ACTN</name>
<dbReference type="EMBL" id="JASCIR010000060">
    <property type="protein sequence ID" value="MDI3390661.1"/>
    <property type="molecule type" value="Genomic_DNA"/>
</dbReference>
<accession>A0ABT6S1U1</accession>
<evidence type="ECO:0000256" key="1">
    <source>
        <dbReference type="ARBA" id="ARBA00004651"/>
    </source>
</evidence>
<dbReference type="PANTHER" id="PTHR23513">
    <property type="entry name" value="INTEGRAL MEMBRANE EFFLUX PROTEIN-RELATED"/>
    <property type="match status" value="1"/>
</dbReference>
<evidence type="ECO:0000259" key="8">
    <source>
        <dbReference type="PROSITE" id="PS50850"/>
    </source>
</evidence>
<feature type="transmembrane region" description="Helical" evidence="7">
    <location>
        <begin position="314"/>
        <end position="335"/>
    </location>
</feature>
<comment type="caution">
    <text evidence="9">The sequence shown here is derived from an EMBL/GenBank/DDBJ whole genome shotgun (WGS) entry which is preliminary data.</text>
</comment>